<dbReference type="PROSITE" id="PS51257">
    <property type="entry name" value="PROKAR_LIPOPROTEIN"/>
    <property type="match status" value="1"/>
</dbReference>
<keyword evidence="2" id="KW-0732">Signal</keyword>
<reference evidence="3" key="1">
    <citation type="submission" date="2020-10" db="EMBL/GenBank/DDBJ databases">
        <authorList>
            <person name="Gilroy R."/>
        </authorList>
    </citation>
    <scope>NUCLEOTIDE SEQUENCE</scope>
    <source>
        <strain evidence="3">ChiGjej1B1-1684</strain>
    </source>
</reference>
<proteinExistence type="predicted"/>
<feature type="chain" id="PRO_5038452404" description="Lipoprotein" evidence="2">
    <location>
        <begin position="21"/>
        <end position="223"/>
    </location>
</feature>
<sequence>MNKRLLSLLICLCLFISVFAGCSDEDTKKETEETTNEITSETSGKTEPVVERGTLKSFGIVPDDYVSFSAKMFDILGLDTKEDIYVYNVPQEAKVIYIEAYSFDGSGWKNVWDSGAGITAPSHMSGEIAIEIKKDYSLKISGDYFSSTTKPLTLSENIENVTVLKLDDFWEFELDKEVPVYMILADEEKNEFSYNLEDYPSTENLDGVDIAQVLTIEFSSEPL</sequence>
<evidence type="ECO:0000256" key="2">
    <source>
        <dbReference type="SAM" id="SignalP"/>
    </source>
</evidence>
<organism evidence="3 4">
    <name type="scientific">Candidatus Limousia pullorum</name>
    <dbReference type="NCBI Taxonomy" id="2840860"/>
    <lineage>
        <taxon>Bacteria</taxon>
        <taxon>Bacillati</taxon>
        <taxon>Bacillota</taxon>
        <taxon>Clostridia</taxon>
        <taxon>Eubacteriales</taxon>
        <taxon>Oscillospiraceae</taxon>
        <taxon>Oscillospiraceae incertae sedis</taxon>
        <taxon>Candidatus Limousia</taxon>
    </lineage>
</organism>
<protein>
    <recommendedName>
        <fullName evidence="5">Lipoprotein</fullName>
    </recommendedName>
</protein>
<evidence type="ECO:0000313" key="3">
    <source>
        <dbReference type="EMBL" id="HIU50409.1"/>
    </source>
</evidence>
<feature type="region of interest" description="Disordered" evidence="1">
    <location>
        <begin position="26"/>
        <end position="47"/>
    </location>
</feature>
<dbReference type="Proteomes" id="UP000824118">
    <property type="component" value="Unassembled WGS sequence"/>
</dbReference>
<dbReference type="AlphaFoldDB" id="A0A9D1LYN1"/>
<comment type="caution">
    <text evidence="3">The sequence shown here is derived from an EMBL/GenBank/DDBJ whole genome shotgun (WGS) entry which is preliminary data.</text>
</comment>
<dbReference type="EMBL" id="DVNG01000079">
    <property type="protein sequence ID" value="HIU50409.1"/>
    <property type="molecule type" value="Genomic_DNA"/>
</dbReference>
<evidence type="ECO:0000256" key="1">
    <source>
        <dbReference type="SAM" id="MobiDB-lite"/>
    </source>
</evidence>
<evidence type="ECO:0000313" key="4">
    <source>
        <dbReference type="Proteomes" id="UP000824118"/>
    </source>
</evidence>
<evidence type="ECO:0008006" key="5">
    <source>
        <dbReference type="Google" id="ProtNLM"/>
    </source>
</evidence>
<feature type="signal peptide" evidence="2">
    <location>
        <begin position="1"/>
        <end position="20"/>
    </location>
</feature>
<reference evidence="3" key="2">
    <citation type="journal article" date="2021" name="PeerJ">
        <title>Extensive microbial diversity within the chicken gut microbiome revealed by metagenomics and culture.</title>
        <authorList>
            <person name="Gilroy R."/>
            <person name="Ravi A."/>
            <person name="Getino M."/>
            <person name="Pursley I."/>
            <person name="Horton D.L."/>
            <person name="Alikhan N.F."/>
            <person name="Baker D."/>
            <person name="Gharbi K."/>
            <person name="Hall N."/>
            <person name="Watson M."/>
            <person name="Adriaenssens E.M."/>
            <person name="Foster-Nyarko E."/>
            <person name="Jarju S."/>
            <person name="Secka A."/>
            <person name="Antonio M."/>
            <person name="Oren A."/>
            <person name="Chaudhuri R.R."/>
            <person name="La Ragione R."/>
            <person name="Hildebrand F."/>
            <person name="Pallen M.J."/>
        </authorList>
    </citation>
    <scope>NUCLEOTIDE SEQUENCE</scope>
    <source>
        <strain evidence="3">ChiGjej1B1-1684</strain>
    </source>
</reference>
<accession>A0A9D1LYN1</accession>
<name>A0A9D1LYN1_9FIRM</name>
<gene>
    <name evidence="3" type="ORF">IAD22_05300</name>
</gene>